<proteinExistence type="inferred from homology"/>
<feature type="chain" id="PRO_5045865909" description="Extracellular solute-binding protein" evidence="4">
    <location>
        <begin position="25"/>
        <end position="416"/>
    </location>
</feature>
<organism evidence="5 6">
    <name type="scientific">Terrabacter terrae</name>
    <dbReference type="NCBI Taxonomy" id="318434"/>
    <lineage>
        <taxon>Bacteria</taxon>
        <taxon>Bacillati</taxon>
        <taxon>Actinomycetota</taxon>
        <taxon>Actinomycetes</taxon>
        <taxon>Micrococcales</taxon>
        <taxon>Intrasporangiaceae</taxon>
        <taxon>Terrabacter</taxon>
    </lineage>
</organism>
<comment type="similarity">
    <text evidence="1">Belongs to the bacterial solute-binding protein 1 family.</text>
</comment>
<dbReference type="RefSeq" id="WP_343993720.1">
    <property type="nucleotide sequence ID" value="NZ_BAAANB010000021.1"/>
</dbReference>
<accession>A0ABP5G5Q0</accession>
<feature type="signal peptide" evidence="4">
    <location>
        <begin position="1"/>
        <end position="24"/>
    </location>
</feature>
<keyword evidence="6" id="KW-1185">Reference proteome</keyword>
<dbReference type="Gene3D" id="3.40.190.10">
    <property type="entry name" value="Periplasmic binding protein-like II"/>
    <property type="match status" value="1"/>
</dbReference>
<dbReference type="EMBL" id="BAAANB010000021">
    <property type="protein sequence ID" value="GAA2039321.1"/>
    <property type="molecule type" value="Genomic_DNA"/>
</dbReference>
<evidence type="ECO:0000313" key="5">
    <source>
        <dbReference type="EMBL" id="GAA2039321.1"/>
    </source>
</evidence>
<comment type="caution">
    <text evidence="5">The sequence shown here is derived from an EMBL/GenBank/DDBJ whole genome shotgun (WGS) entry which is preliminary data.</text>
</comment>
<evidence type="ECO:0000313" key="6">
    <source>
        <dbReference type="Proteomes" id="UP001501285"/>
    </source>
</evidence>
<keyword evidence="3 4" id="KW-0732">Signal</keyword>
<name>A0ABP5G5Q0_9MICO</name>
<protein>
    <recommendedName>
        <fullName evidence="7">Extracellular solute-binding protein</fullName>
    </recommendedName>
</protein>
<dbReference type="Pfam" id="PF01547">
    <property type="entry name" value="SBP_bac_1"/>
    <property type="match status" value="1"/>
</dbReference>
<keyword evidence="2" id="KW-0813">Transport</keyword>
<evidence type="ECO:0000256" key="3">
    <source>
        <dbReference type="ARBA" id="ARBA00022729"/>
    </source>
</evidence>
<dbReference type="PANTHER" id="PTHR30061">
    <property type="entry name" value="MALTOSE-BINDING PERIPLASMIC PROTEIN"/>
    <property type="match status" value="1"/>
</dbReference>
<evidence type="ECO:0000256" key="2">
    <source>
        <dbReference type="ARBA" id="ARBA00022448"/>
    </source>
</evidence>
<evidence type="ECO:0000256" key="1">
    <source>
        <dbReference type="ARBA" id="ARBA00008520"/>
    </source>
</evidence>
<gene>
    <name evidence="5" type="ORF">GCM10009740_35060</name>
</gene>
<dbReference type="SUPFAM" id="SSF53850">
    <property type="entry name" value="Periplasmic binding protein-like II"/>
    <property type="match status" value="1"/>
</dbReference>
<reference evidence="6" key="1">
    <citation type="journal article" date="2019" name="Int. J. Syst. Evol. Microbiol.">
        <title>The Global Catalogue of Microorganisms (GCM) 10K type strain sequencing project: providing services to taxonomists for standard genome sequencing and annotation.</title>
        <authorList>
            <consortium name="The Broad Institute Genomics Platform"/>
            <consortium name="The Broad Institute Genome Sequencing Center for Infectious Disease"/>
            <person name="Wu L."/>
            <person name="Ma J."/>
        </authorList>
    </citation>
    <scope>NUCLEOTIDE SEQUENCE [LARGE SCALE GENOMIC DNA]</scope>
    <source>
        <strain evidence="6">JCM 14283</strain>
    </source>
</reference>
<dbReference type="PANTHER" id="PTHR30061:SF50">
    <property type="entry name" value="MALTOSE_MALTODEXTRIN-BINDING PERIPLASMIC PROTEIN"/>
    <property type="match status" value="1"/>
</dbReference>
<dbReference type="PROSITE" id="PS51257">
    <property type="entry name" value="PROKAR_LIPOPROTEIN"/>
    <property type="match status" value="1"/>
</dbReference>
<dbReference type="InterPro" id="IPR006059">
    <property type="entry name" value="SBP"/>
</dbReference>
<sequence>MSPTTKRTVAASATSLSAALTLLACSTAAPTTGGGSVQAAAAGPVTVTMMITSTGAAETKLQQDTVKPWETKTGNTVKVVAAADIDQELTQAFAAGSPPDLFFTDASAFPTYAKAGDLLPYGDQLEMRSDFYESLVNTFSYQSTFYCAPKDFSTLALVINTDMWEQAGLTVGDGPKTWSDLETVAQKLTKGAVEGLVVGGTHERIGAFMKQAGGWIVNPDQTQMTADSAHNLAALTEVQGLLASGSTSFPDEVGAGSGEEAFGQGKAAMTIEGNWVQGFLKTNHPNTKWQAIELPAGPAGKGTLLFTQCYGIAAASKHQAAAIDLVKYLSTEEPALALAEGLGVMPAIRSAATAYKGAYPNAAAFVAGASYAQGPVTVAGMMPVLADFDTQLQALAGGDPKAMLERLQTKGEAVFK</sequence>
<evidence type="ECO:0008006" key="7">
    <source>
        <dbReference type="Google" id="ProtNLM"/>
    </source>
</evidence>
<dbReference type="Proteomes" id="UP001501285">
    <property type="component" value="Unassembled WGS sequence"/>
</dbReference>
<evidence type="ECO:0000256" key="4">
    <source>
        <dbReference type="SAM" id="SignalP"/>
    </source>
</evidence>